<dbReference type="RefSeq" id="WP_286278353.1">
    <property type="nucleotide sequence ID" value="NZ_AP027731.1"/>
</dbReference>
<feature type="transmembrane region" description="Helical" evidence="2">
    <location>
        <begin position="148"/>
        <end position="165"/>
    </location>
</feature>
<dbReference type="InterPro" id="IPR045931">
    <property type="entry name" value="DUF6350"/>
</dbReference>
<evidence type="ECO:0008006" key="5">
    <source>
        <dbReference type="Google" id="ProtNLM"/>
    </source>
</evidence>
<keyword evidence="2" id="KW-1133">Transmembrane helix</keyword>
<feature type="transmembrane region" description="Helical" evidence="2">
    <location>
        <begin position="237"/>
        <end position="259"/>
    </location>
</feature>
<proteinExistence type="predicted"/>
<feature type="transmembrane region" description="Helical" evidence="2">
    <location>
        <begin position="372"/>
        <end position="391"/>
    </location>
</feature>
<evidence type="ECO:0000256" key="1">
    <source>
        <dbReference type="SAM" id="MobiDB-lite"/>
    </source>
</evidence>
<accession>A0ABM8G9S1</accession>
<dbReference type="Pfam" id="PF19877">
    <property type="entry name" value="DUF6350"/>
    <property type="match status" value="1"/>
</dbReference>
<keyword evidence="2" id="KW-0812">Transmembrane</keyword>
<name>A0ABM8G9S1_9MICO</name>
<keyword evidence="2" id="KW-0472">Membrane</keyword>
<gene>
    <name evidence="3" type="ORF">GCM10025866_08600</name>
</gene>
<evidence type="ECO:0000256" key="2">
    <source>
        <dbReference type="SAM" id="Phobius"/>
    </source>
</evidence>
<sequence>MNRPVTALLAALESLLTAGIGLGALLVPLTALWAFQYELGVDWAVFYRAAADTWLLGHGVDVRFVLDPALATRLALAGAGNPFVVTVGALGLGLTTAVLAARTGARLRASEHPRLGALVAMATFAAVSALVVLTAGAESAQPSRWQGVLLPTAVFTVGLAGGWLLRRNRHGEEAFLLRVGLPVDWAVLLREGARAGLASLAVLLAVSAVAVAALLVLGYSTVISLYEALQGDVLGGAALTLGQLAVLPDLVIWAAAWLLGPGFALGAGSSVSPLGTAVGPLPGLPVLGALPAGDFGWGFLGLLLPVVGAFLVGALLRPRIDRALLLPAAAGELLVAAGIAALTGGLAMGLLASAASGAAGPGRLASVGPDPLLVGLLAGVEFGIGAALGLLSGRRRGGGEQSERAYRAEEARR</sequence>
<dbReference type="EMBL" id="AP027731">
    <property type="protein sequence ID" value="BDZ44951.1"/>
    <property type="molecule type" value="Genomic_DNA"/>
</dbReference>
<feature type="transmembrane region" description="Helical" evidence="2">
    <location>
        <begin position="197"/>
        <end position="217"/>
    </location>
</feature>
<feature type="transmembrane region" description="Helical" evidence="2">
    <location>
        <begin position="323"/>
        <end position="352"/>
    </location>
</feature>
<protein>
    <recommendedName>
        <fullName evidence="5">Integral membrane protein</fullName>
    </recommendedName>
</protein>
<feature type="transmembrane region" description="Helical" evidence="2">
    <location>
        <begin position="296"/>
        <end position="316"/>
    </location>
</feature>
<feature type="transmembrane region" description="Helical" evidence="2">
    <location>
        <begin position="115"/>
        <end position="136"/>
    </location>
</feature>
<feature type="region of interest" description="Disordered" evidence="1">
    <location>
        <begin position="394"/>
        <end position="413"/>
    </location>
</feature>
<evidence type="ECO:0000313" key="3">
    <source>
        <dbReference type="EMBL" id="BDZ44951.1"/>
    </source>
</evidence>
<dbReference type="Proteomes" id="UP001321498">
    <property type="component" value="Chromosome"/>
</dbReference>
<evidence type="ECO:0000313" key="4">
    <source>
        <dbReference type="Proteomes" id="UP001321498"/>
    </source>
</evidence>
<keyword evidence="4" id="KW-1185">Reference proteome</keyword>
<feature type="compositionally biased region" description="Basic and acidic residues" evidence="1">
    <location>
        <begin position="397"/>
        <end position="413"/>
    </location>
</feature>
<organism evidence="3 4">
    <name type="scientific">Naasia aerilata</name>
    <dbReference type="NCBI Taxonomy" id="1162966"/>
    <lineage>
        <taxon>Bacteria</taxon>
        <taxon>Bacillati</taxon>
        <taxon>Actinomycetota</taxon>
        <taxon>Actinomycetes</taxon>
        <taxon>Micrococcales</taxon>
        <taxon>Microbacteriaceae</taxon>
        <taxon>Naasia</taxon>
    </lineage>
</organism>
<feature type="transmembrane region" description="Helical" evidence="2">
    <location>
        <begin position="7"/>
        <end position="35"/>
    </location>
</feature>
<feature type="transmembrane region" description="Helical" evidence="2">
    <location>
        <begin position="83"/>
        <end position="103"/>
    </location>
</feature>
<reference evidence="4" key="1">
    <citation type="journal article" date="2019" name="Int. J. Syst. Evol. Microbiol.">
        <title>The Global Catalogue of Microorganisms (GCM) 10K type strain sequencing project: providing services to taxonomists for standard genome sequencing and annotation.</title>
        <authorList>
            <consortium name="The Broad Institute Genomics Platform"/>
            <consortium name="The Broad Institute Genome Sequencing Center for Infectious Disease"/>
            <person name="Wu L."/>
            <person name="Ma J."/>
        </authorList>
    </citation>
    <scope>NUCLEOTIDE SEQUENCE [LARGE SCALE GENOMIC DNA]</scope>
    <source>
        <strain evidence="4">NBRC 108725</strain>
    </source>
</reference>